<dbReference type="GO" id="GO:0015074">
    <property type="term" value="P:DNA integration"/>
    <property type="evidence" value="ECO:0007669"/>
    <property type="project" value="InterPro"/>
</dbReference>
<dbReference type="Ensembl" id="ENSDLAT00005077867.1">
    <property type="protein sequence ID" value="ENSDLAP00005068848.1"/>
    <property type="gene ID" value="ENSDLAG00005032439.1"/>
</dbReference>
<dbReference type="AlphaFoldDB" id="A0A8P4K6M0"/>
<protein>
    <recommendedName>
        <fullName evidence="5">Transposable element Tc1 transposase</fullName>
    </recommendedName>
</protein>
<dbReference type="InterPro" id="IPR038717">
    <property type="entry name" value="Tc1-like_DDE_dom"/>
</dbReference>
<dbReference type="PANTHER" id="PTHR23022">
    <property type="entry name" value="TRANSPOSABLE ELEMENT-RELATED"/>
    <property type="match status" value="1"/>
</dbReference>
<evidence type="ECO:0008006" key="5">
    <source>
        <dbReference type="Google" id="ProtNLM"/>
    </source>
</evidence>
<feature type="domain" description="Tc1-like transposase DDE" evidence="2">
    <location>
        <begin position="222"/>
        <end position="299"/>
    </location>
</feature>
<evidence type="ECO:0000313" key="3">
    <source>
        <dbReference type="Ensembl" id="ENSDLAP00005068848.1"/>
    </source>
</evidence>
<name>A0A8P4K6M0_DICLA</name>
<evidence type="ECO:0000313" key="4">
    <source>
        <dbReference type="Proteomes" id="UP000694389"/>
    </source>
</evidence>
<dbReference type="InterPro" id="IPR052338">
    <property type="entry name" value="Transposase_5"/>
</dbReference>
<dbReference type="Proteomes" id="UP000694389">
    <property type="component" value="Unassembled WGS sequence"/>
</dbReference>
<accession>A0A8P4K6M0</accession>
<dbReference type="GO" id="GO:0003677">
    <property type="term" value="F:DNA binding"/>
    <property type="evidence" value="ECO:0007669"/>
    <property type="project" value="InterPro"/>
</dbReference>
<dbReference type="PANTHER" id="PTHR23022:SF135">
    <property type="entry name" value="SI:DKEY-77F5.3"/>
    <property type="match status" value="1"/>
</dbReference>
<dbReference type="InterPro" id="IPR009057">
    <property type="entry name" value="Homeodomain-like_sf"/>
</dbReference>
<feature type="domain" description="Transposase Tc1-like" evidence="1">
    <location>
        <begin position="71"/>
        <end position="142"/>
    </location>
</feature>
<evidence type="ECO:0000259" key="1">
    <source>
        <dbReference type="Pfam" id="PF01498"/>
    </source>
</evidence>
<reference evidence="3" key="2">
    <citation type="submission" date="2025-09" db="UniProtKB">
        <authorList>
            <consortium name="Ensembl"/>
        </authorList>
    </citation>
    <scope>IDENTIFICATION</scope>
</reference>
<evidence type="ECO:0000259" key="2">
    <source>
        <dbReference type="Pfam" id="PF13358"/>
    </source>
</evidence>
<dbReference type="Pfam" id="PF13358">
    <property type="entry name" value="DDE_3"/>
    <property type="match status" value="1"/>
</dbReference>
<dbReference type="GO" id="GO:0006313">
    <property type="term" value="P:DNA transposition"/>
    <property type="evidence" value="ECO:0007669"/>
    <property type="project" value="InterPro"/>
</dbReference>
<proteinExistence type="predicted"/>
<dbReference type="InterPro" id="IPR036397">
    <property type="entry name" value="RNaseH_sf"/>
</dbReference>
<dbReference type="Pfam" id="PF01498">
    <property type="entry name" value="HTH_Tnp_Tc3_2"/>
    <property type="match status" value="1"/>
</dbReference>
<keyword evidence="4" id="KW-1185">Reference proteome</keyword>
<dbReference type="GeneTree" id="ENSGT01150000286933"/>
<dbReference type="InterPro" id="IPR047655">
    <property type="entry name" value="Transpos_IS630-like"/>
</dbReference>
<reference evidence="3" key="1">
    <citation type="submission" date="2025-08" db="UniProtKB">
        <authorList>
            <consortium name="Ensembl"/>
        </authorList>
    </citation>
    <scope>IDENTIFICATION</scope>
</reference>
<dbReference type="InterPro" id="IPR002492">
    <property type="entry name" value="Transposase_Tc1-like"/>
</dbReference>
<dbReference type="NCBIfam" id="NF033545">
    <property type="entry name" value="transpos_IS630"/>
    <property type="match status" value="1"/>
</dbReference>
<dbReference type="Gene3D" id="3.30.420.10">
    <property type="entry name" value="Ribonuclease H-like superfamily/Ribonuclease H"/>
    <property type="match status" value="1"/>
</dbReference>
<sequence>MGKRKDLSDFDKGQIVMARLLGQSISKTAALVGCSRSAVVGIYQMWSKEGKAVNRRQGHGRPRLIDAHGERRLACVVRSNRRATVAQIAEKVNAGSDRKVSEHTVHRTLLRLGLRGRRPVTVPMLARVHCQKRLQWAHEHQNWTTEQWKKVAWSDESCFLLHYVDGRVRVRRLPGPGCTMGRIQAGKNSVMLWAMFCWETLGPAIHVDALTCTTYLSTVADHVHSFMETVFPDGSGLFQQDNVPCHKAKMVQEWFVEHNNEFKVLTWPPDSPDLNPMEHLWDVLDKQVRSMEAPPNNLQDLKDLLLTSWCQIPQHTFRGLVESMPQRVTAVLAANGEPTQY</sequence>
<dbReference type="SUPFAM" id="SSF46689">
    <property type="entry name" value="Homeodomain-like"/>
    <property type="match status" value="1"/>
</dbReference>
<organism evidence="3 4">
    <name type="scientific">Dicentrarchus labrax</name>
    <name type="common">European seabass</name>
    <name type="synonym">Morone labrax</name>
    <dbReference type="NCBI Taxonomy" id="13489"/>
    <lineage>
        <taxon>Eukaryota</taxon>
        <taxon>Metazoa</taxon>
        <taxon>Chordata</taxon>
        <taxon>Craniata</taxon>
        <taxon>Vertebrata</taxon>
        <taxon>Euteleostomi</taxon>
        <taxon>Actinopterygii</taxon>
        <taxon>Neopterygii</taxon>
        <taxon>Teleostei</taxon>
        <taxon>Neoteleostei</taxon>
        <taxon>Acanthomorphata</taxon>
        <taxon>Eupercaria</taxon>
        <taxon>Moronidae</taxon>
        <taxon>Dicentrarchus</taxon>
    </lineage>
</organism>